<keyword evidence="2" id="KW-1185">Reference proteome</keyword>
<dbReference type="Proteomes" id="UP000325081">
    <property type="component" value="Unassembled WGS sequence"/>
</dbReference>
<sequence length="157" mass="17591">MGNVVGRIKTEKKAKIMKIDGEIFKLKLPATAADVLDGYPAGYVLLESQSVKKYGIRAPRLQPEELLEHGKIYFLVDIPKFPEPETRRATSFAHAGGAKERLDRLKMAKRSASDIGPGSVRVKMRVPRAQIEKLMEESRDEKEVTQGIIDLCLRNSN</sequence>
<gene>
    <name evidence="1" type="ORF">STAS_06680</name>
</gene>
<dbReference type="AlphaFoldDB" id="A0A5A7PDL5"/>
<dbReference type="PANTHER" id="PTHR33148">
    <property type="entry name" value="PLASTID MOVEMENT IMPAIRED PROTEIN-RELATED"/>
    <property type="match status" value="1"/>
</dbReference>
<reference evidence="2" key="1">
    <citation type="journal article" date="2019" name="Curr. Biol.">
        <title>Genome Sequence of Striga asiatica Provides Insight into the Evolution of Plant Parasitism.</title>
        <authorList>
            <person name="Yoshida S."/>
            <person name="Kim S."/>
            <person name="Wafula E.K."/>
            <person name="Tanskanen J."/>
            <person name="Kim Y.M."/>
            <person name="Honaas L."/>
            <person name="Yang Z."/>
            <person name="Spallek T."/>
            <person name="Conn C.E."/>
            <person name="Ichihashi Y."/>
            <person name="Cheong K."/>
            <person name="Cui S."/>
            <person name="Der J.P."/>
            <person name="Gundlach H."/>
            <person name="Jiao Y."/>
            <person name="Hori C."/>
            <person name="Ishida J.K."/>
            <person name="Kasahara H."/>
            <person name="Kiba T."/>
            <person name="Kim M.S."/>
            <person name="Koo N."/>
            <person name="Laohavisit A."/>
            <person name="Lee Y.H."/>
            <person name="Lumba S."/>
            <person name="McCourt P."/>
            <person name="Mortimer J.C."/>
            <person name="Mutuku J.M."/>
            <person name="Nomura T."/>
            <person name="Sasaki-Sekimoto Y."/>
            <person name="Seto Y."/>
            <person name="Wang Y."/>
            <person name="Wakatake T."/>
            <person name="Sakakibara H."/>
            <person name="Demura T."/>
            <person name="Yamaguchi S."/>
            <person name="Yoneyama K."/>
            <person name="Manabe R.I."/>
            <person name="Nelson D.C."/>
            <person name="Schulman A.H."/>
            <person name="Timko M.P."/>
            <person name="dePamphilis C.W."/>
            <person name="Choi D."/>
            <person name="Shirasu K."/>
        </authorList>
    </citation>
    <scope>NUCLEOTIDE SEQUENCE [LARGE SCALE GENOMIC DNA]</scope>
    <source>
        <strain evidence="2">cv. UVA1</strain>
    </source>
</reference>
<evidence type="ECO:0000313" key="2">
    <source>
        <dbReference type="Proteomes" id="UP000325081"/>
    </source>
</evidence>
<evidence type="ECO:0000313" key="1">
    <source>
        <dbReference type="EMBL" id="GER30724.1"/>
    </source>
</evidence>
<proteinExistence type="predicted"/>
<protein>
    <submittedName>
        <fullName evidence="1">Membrane-bound lytic murein transglycosylase F</fullName>
    </submittedName>
</protein>
<accession>A0A5A7PDL5</accession>
<organism evidence="1 2">
    <name type="scientific">Striga asiatica</name>
    <name type="common">Asiatic witchweed</name>
    <name type="synonym">Buchnera asiatica</name>
    <dbReference type="NCBI Taxonomy" id="4170"/>
    <lineage>
        <taxon>Eukaryota</taxon>
        <taxon>Viridiplantae</taxon>
        <taxon>Streptophyta</taxon>
        <taxon>Embryophyta</taxon>
        <taxon>Tracheophyta</taxon>
        <taxon>Spermatophyta</taxon>
        <taxon>Magnoliopsida</taxon>
        <taxon>eudicotyledons</taxon>
        <taxon>Gunneridae</taxon>
        <taxon>Pentapetalae</taxon>
        <taxon>asterids</taxon>
        <taxon>lamiids</taxon>
        <taxon>Lamiales</taxon>
        <taxon>Orobanchaceae</taxon>
        <taxon>Buchnereae</taxon>
        <taxon>Striga</taxon>
    </lineage>
</organism>
<dbReference type="InterPro" id="IPR025322">
    <property type="entry name" value="PADRE_dom"/>
</dbReference>
<name>A0A5A7PDL5_STRAF</name>
<comment type="caution">
    <text evidence="1">The sequence shown here is derived from an EMBL/GenBank/DDBJ whole genome shotgun (WGS) entry which is preliminary data.</text>
</comment>
<dbReference type="OrthoDB" id="676555at2759"/>
<dbReference type="Pfam" id="PF14009">
    <property type="entry name" value="PADRE"/>
    <property type="match status" value="1"/>
</dbReference>
<dbReference type="EMBL" id="BKCP01004394">
    <property type="protein sequence ID" value="GER30724.1"/>
    <property type="molecule type" value="Genomic_DNA"/>
</dbReference>
<dbReference type="PANTHER" id="PTHR33148:SF6">
    <property type="entry name" value="DUF4228 DOMAIN-CONTAINING PROTEIN"/>
    <property type="match status" value="1"/>
</dbReference>